<dbReference type="InterPro" id="IPR037396">
    <property type="entry name" value="FMN_HAD"/>
</dbReference>
<dbReference type="InterPro" id="IPR012133">
    <property type="entry name" value="Alpha-hydoxy_acid_DH_FMN"/>
</dbReference>
<feature type="domain" description="FMN hydroxy acid dehydrogenase" evidence="8">
    <location>
        <begin position="1"/>
        <end position="351"/>
    </location>
</feature>
<proteinExistence type="inferred from homology"/>
<reference evidence="9 10" key="1">
    <citation type="submission" date="2018-02" db="EMBL/GenBank/DDBJ databases">
        <title>The genomes of Aspergillus section Nigri reveals drivers in fungal speciation.</title>
        <authorList>
            <consortium name="DOE Joint Genome Institute"/>
            <person name="Vesth T.C."/>
            <person name="Nybo J."/>
            <person name="Theobald S."/>
            <person name="Brandl J."/>
            <person name="Frisvad J.C."/>
            <person name="Nielsen K.F."/>
            <person name="Lyhne E.K."/>
            <person name="Kogle M.E."/>
            <person name="Kuo A."/>
            <person name="Riley R."/>
            <person name="Clum A."/>
            <person name="Nolan M."/>
            <person name="Lipzen A."/>
            <person name="Salamov A."/>
            <person name="Henrissat B."/>
            <person name="Wiebenga A."/>
            <person name="De vries R.P."/>
            <person name="Grigoriev I.V."/>
            <person name="Mortensen U.H."/>
            <person name="Andersen M.R."/>
            <person name="Baker S.E."/>
        </authorList>
    </citation>
    <scope>NUCLEOTIDE SEQUENCE [LARGE SCALE GENOMIC DNA]</scope>
    <source>
        <strain evidence="9 10">CBS 114.80</strain>
    </source>
</reference>
<feature type="active site" description="Proton acceptor" evidence="6">
    <location>
        <position position="245"/>
    </location>
</feature>
<protein>
    <recommendedName>
        <fullName evidence="4">Oxidase FUB9</fullName>
    </recommendedName>
    <alternativeName>
        <fullName evidence="5">Fusaric acid biosynthesis protein 9</fullName>
    </alternativeName>
</protein>
<feature type="binding site" evidence="7">
    <location>
        <position position="155"/>
    </location>
    <ligand>
        <name>FMN</name>
        <dbReference type="ChEBI" id="CHEBI:58210"/>
    </ligand>
</feature>
<dbReference type="PANTHER" id="PTHR10578">
    <property type="entry name" value="S -2-HYDROXY-ACID OXIDASE-RELATED"/>
    <property type="match status" value="1"/>
</dbReference>
<evidence type="ECO:0000313" key="9">
    <source>
        <dbReference type="EMBL" id="PYI32161.1"/>
    </source>
</evidence>
<dbReference type="FunFam" id="3.20.20.70:FF:000056">
    <property type="entry name" value="hydroxyacid oxidase 2"/>
    <property type="match status" value="1"/>
</dbReference>
<feature type="binding site" evidence="7">
    <location>
        <begin position="276"/>
        <end position="280"/>
    </location>
    <ligand>
        <name>FMN</name>
        <dbReference type="ChEBI" id="CHEBI:58210"/>
    </ligand>
</feature>
<dbReference type="SUPFAM" id="SSF51395">
    <property type="entry name" value="FMN-linked oxidoreductases"/>
    <property type="match status" value="1"/>
</dbReference>
<sequence>MLSIADLEREATTKLPKPYAEFFNDGATDMTTLRENTTAYERYRIRPRVLVKIPEIDTSAVLFGAKITAPLGFAPTALHRLAHLDGEIATSRAAARMRVAMAVSSYASTALEDIVAQGIGENPYAIQVGITKERGYTVQMIKRAEAAGYKAIFLTVDYPILGIRYNELRNELALPAGITYPNLSDKPLGDGFPDLEYDSNISWPDAISWLRSITTMEIWVKGIYTPEDVILAIQQQVDGIIISNHGGRQLDGVPATLDVLRECAPIAAGKVPIAIDGGIRRGWDIFKALALGAQYCFLGRVPIWGLAHYAGQEGVELAVQILLHELRVTMALAGCKSISEISRAHLAVVDSMGVLCRL</sequence>
<feature type="binding site" evidence="7">
    <location>
        <position position="127"/>
    </location>
    <ligand>
        <name>FMN</name>
        <dbReference type="ChEBI" id="CHEBI:58210"/>
    </ligand>
</feature>
<feature type="binding site" evidence="7">
    <location>
        <position position="104"/>
    </location>
    <ligand>
        <name>FMN</name>
        <dbReference type="ChEBI" id="CHEBI:58210"/>
    </ligand>
</feature>
<feature type="binding site" evidence="7">
    <location>
        <position position="248"/>
    </location>
    <ligand>
        <name>glyoxylate</name>
        <dbReference type="ChEBI" id="CHEBI:36655"/>
    </ligand>
</feature>
<dbReference type="Proteomes" id="UP000248817">
    <property type="component" value="Unassembled WGS sequence"/>
</dbReference>
<keyword evidence="2" id="KW-0560">Oxidoreductase</keyword>
<dbReference type="InterPro" id="IPR008259">
    <property type="entry name" value="FMN_hydac_DH_AS"/>
</dbReference>
<gene>
    <name evidence="9" type="ORF">BP00DRAFT_342100</name>
</gene>
<evidence type="ECO:0000256" key="1">
    <source>
        <dbReference type="ARBA" id="ARBA00001917"/>
    </source>
</evidence>
<keyword evidence="10" id="KW-1185">Reference proteome</keyword>
<feature type="binding site" evidence="7">
    <location>
        <position position="164"/>
    </location>
    <ligand>
        <name>glyoxylate</name>
        <dbReference type="ChEBI" id="CHEBI:36655"/>
    </ligand>
</feature>
<comment type="similarity">
    <text evidence="3">Belongs to the FMN-dependent alpha-hydroxy acid dehydrogenase family.</text>
</comment>
<feature type="binding site" evidence="7">
    <location>
        <begin position="75"/>
        <end position="77"/>
    </location>
    <ligand>
        <name>FMN</name>
        <dbReference type="ChEBI" id="CHEBI:58210"/>
    </ligand>
</feature>
<keyword evidence="7" id="KW-0288">FMN</keyword>
<evidence type="ECO:0000256" key="2">
    <source>
        <dbReference type="ARBA" id="ARBA00023002"/>
    </source>
</evidence>
<dbReference type="GO" id="GO:0010181">
    <property type="term" value="F:FMN binding"/>
    <property type="evidence" value="ECO:0007669"/>
    <property type="project" value="InterPro"/>
</dbReference>
<keyword evidence="7" id="KW-0285">Flavoprotein</keyword>
<dbReference type="PIRSF" id="PIRSF000138">
    <property type="entry name" value="Al-hdrx_acd_dh"/>
    <property type="match status" value="1"/>
</dbReference>
<evidence type="ECO:0000256" key="3">
    <source>
        <dbReference type="ARBA" id="ARBA00024042"/>
    </source>
</evidence>
<feature type="binding site" evidence="7">
    <location>
        <position position="221"/>
    </location>
    <ligand>
        <name>FMN</name>
        <dbReference type="ChEBI" id="CHEBI:58210"/>
    </ligand>
</feature>
<dbReference type="PROSITE" id="PS00557">
    <property type="entry name" value="FMN_HYDROXY_ACID_DH_1"/>
    <property type="match status" value="1"/>
</dbReference>
<feature type="binding site" evidence="7">
    <location>
        <begin position="299"/>
        <end position="300"/>
    </location>
    <ligand>
        <name>FMN</name>
        <dbReference type="ChEBI" id="CHEBI:58210"/>
    </ligand>
</feature>
<dbReference type="EMBL" id="KZ825495">
    <property type="protein sequence ID" value="PYI32161.1"/>
    <property type="molecule type" value="Genomic_DNA"/>
</dbReference>
<name>A0A2V5I804_9EURO</name>
<evidence type="ECO:0000256" key="4">
    <source>
        <dbReference type="ARBA" id="ARBA00073420"/>
    </source>
</evidence>
<dbReference type="GO" id="GO:0005737">
    <property type="term" value="C:cytoplasm"/>
    <property type="evidence" value="ECO:0007669"/>
    <property type="project" value="UniProtKB-ARBA"/>
</dbReference>
<evidence type="ECO:0000259" key="8">
    <source>
        <dbReference type="PROSITE" id="PS51349"/>
    </source>
</evidence>
<dbReference type="PROSITE" id="PS51349">
    <property type="entry name" value="FMN_HYDROXY_ACID_DH_2"/>
    <property type="match status" value="1"/>
</dbReference>
<dbReference type="Pfam" id="PF01070">
    <property type="entry name" value="FMN_dh"/>
    <property type="match status" value="1"/>
</dbReference>
<dbReference type="CDD" id="cd02809">
    <property type="entry name" value="alpha_hydroxyacid_oxid_FMN"/>
    <property type="match status" value="1"/>
</dbReference>
<evidence type="ECO:0000256" key="6">
    <source>
        <dbReference type="PIRSR" id="PIRSR000138-1"/>
    </source>
</evidence>
<evidence type="ECO:0000313" key="10">
    <source>
        <dbReference type="Proteomes" id="UP000248817"/>
    </source>
</evidence>
<organism evidence="9 10">
    <name type="scientific">Aspergillus indologenus CBS 114.80</name>
    <dbReference type="NCBI Taxonomy" id="1450541"/>
    <lineage>
        <taxon>Eukaryota</taxon>
        <taxon>Fungi</taxon>
        <taxon>Dikarya</taxon>
        <taxon>Ascomycota</taxon>
        <taxon>Pezizomycotina</taxon>
        <taxon>Eurotiomycetes</taxon>
        <taxon>Eurotiomycetidae</taxon>
        <taxon>Eurotiales</taxon>
        <taxon>Aspergillaceae</taxon>
        <taxon>Aspergillus</taxon>
        <taxon>Aspergillus subgen. Circumdati</taxon>
    </lineage>
</organism>
<accession>A0A2V5I804</accession>
<dbReference type="Gene3D" id="3.20.20.70">
    <property type="entry name" value="Aldolase class I"/>
    <property type="match status" value="1"/>
</dbReference>
<feature type="binding site" evidence="7">
    <location>
        <position position="245"/>
    </location>
    <ligand>
        <name>glyoxylate</name>
        <dbReference type="ChEBI" id="CHEBI:36655"/>
    </ligand>
</feature>
<dbReference type="AlphaFoldDB" id="A0A2V5I804"/>
<evidence type="ECO:0000256" key="7">
    <source>
        <dbReference type="PIRSR" id="PIRSR000138-2"/>
    </source>
</evidence>
<dbReference type="PANTHER" id="PTHR10578:SF149">
    <property type="entry name" value="2-HYDROXYACID OXIDASE 2"/>
    <property type="match status" value="1"/>
</dbReference>
<feature type="binding site" evidence="7">
    <location>
        <position position="243"/>
    </location>
    <ligand>
        <name>FMN</name>
        <dbReference type="ChEBI" id="CHEBI:58210"/>
    </ligand>
</feature>
<comment type="cofactor">
    <cofactor evidence="1">
        <name>FMN</name>
        <dbReference type="ChEBI" id="CHEBI:58210"/>
    </cofactor>
</comment>
<dbReference type="GO" id="GO:0016491">
    <property type="term" value="F:oxidoreductase activity"/>
    <property type="evidence" value="ECO:0007669"/>
    <property type="project" value="UniProtKB-KW"/>
</dbReference>
<dbReference type="InterPro" id="IPR000262">
    <property type="entry name" value="FMN-dep_DH"/>
</dbReference>
<dbReference type="InterPro" id="IPR013785">
    <property type="entry name" value="Aldolase_TIM"/>
</dbReference>
<evidence type="ECO:0000256" key="5">
    <source>
        <dbReference type="ARBA" id="ARBA00083297"/>
    </source>
</evidence>